<name>A0A6A1WL00_9ROSI</name>
<dbReference type="OrthoDB" id="97518at2759"/>
<accession>A0A6A1WL00</accession>
<gene>
    <name evidence="2" type="ORF">CJ030_MR2G016416</name>
</gene>
<dbReference type="PANTHER" id="PTHR31087:SF85">
    <property type="entry name" value="PROTEIN LURP-ONE-RELATED 7"/>
    <property type="match status" value="1"/>
</dbReference>
<dbReference type="AlphaFoldDB" id="A0A6A1WL00"/>
<evidence type="ECO:0000313" key="3">
    <source>
        <dbReference type="Proteomes" id="UP000516437"/>
    </source>
</evidence>
<sequence length="150" mass="17307">MQGLRTSHPFKKLTIYLAIHTLRPPLRTRNNSKRTNLALGPSRFQQPPKVLNLFWGNNQGDQSIELRILKRGFYLQGSILSSYTRRLRKKGQKYSRERFHVEGTMHKKHTAESILVGKDNFMVTVNPYIDYAFIVAVIVILDEINHAGTS</sequence>
<dbReference type="InterPro" id="IPR038595">
    <property type="entry name" value="LOR_sf"/>
</dbReference>
<comment type="similarity">
    <text evidence="1">Belongs to the LOR family.</text>
</comment>
<dbReference type="Pfam" id="PF04525">
    <property type="entry name" value="LOR"/>
    <property type="match status" value="1"/>
</dbReference>
<evidence type="ECO:0000313" key="2">
    <source>
        <dbReference type="EMBL" id="KAB1224527.1"/>
    </source>
</evidence>
<dbReference type="Gene3D" id="2.40.160.200">
    <property type="entry name" value="LURP1-related"/>
    <property type="match status" value="1"/>
</dbReference>
<dbReference type="Proteomes" id="UP000516437">
    <property type="component" value="Chromosome 2"/>
</dbReference>
<dbReference type="EMBL" id="RXIC02000020">
    <property type="protein sequence ID" value="KAB1224527.1"/>
    <property type="molecule type" value="Genomic_DNA"/>
</dbReference>
<evidence type="ECO:0000256" key="1">
    <source>
        <dbReference type="ARBA" id="ARBA00005437"/>
    </source>
</evidence>
<dbReference type="SUPFAM" id="SSF54518">
    <property type="entry name" value="Tubby C-terminal domain-like"/>
    <property type="match status" value="1"/>
</dbReference>
<reference evidence="2 3" key="1">
    <citation type="journal article" date="2019" name="Plant Biotechnol. J.">
        <title>The red bayberry genome and genetic basis of sex determination.</title>
        <authorList>
            <person name="Jia H.M."/>
            <person name="Jia H.J."/>
            <person name="Cai Q.L."/>
            <person name="Wang Y."/>
            <person name="Zhao H.B."/>
            <person name="Yang W.F."/>
            <person name="Wang G.Y."/>
            <person name="Li Y.H."/>
            <person name="Zhan D.L."/>
            <person name="Shen Y.T."/>
            <person name="Niu Q.F."/>
            <person name="Chang L."/>
            <person name="Qiu J."/>
            <person name="Zhao L."/>
            <person name="Xie H.B."/>
            <person name="Fu W.Y."/>
            <person name="Jin J."/>
            <person name="Li X.W."/>
            <person name="Jiao Y."/>
            <person name="Zhou C.C."/>
            <person name="Tu T."/>
            <person name="Chai C.Y."/>
            <person name="Gao J.L."/>
            <person name="Fan L.J."/>
            <person name="van de Weg E."/>
            <person name="Wang J.Y."/>
            <person name="Gao Z.S."/>
        </authorList>
    </citation>
    <scope>NUCLEOTIDE SEQUENCE [LARGE SCALE GENOMIC DNA]</scope>
    <source>
        <tissue evidence="2">Leaves</tissue>
    </source>
</reference>
<dbReference type="InterPro" id="IPR025659">
    <property type="entry name" value="Tubby-like_C"/>
</dbReference>
<dbReference type="PANTHER" id="PTHR31087">
    <property type="match status" value="1"/>
</dbReference>
<organism evidence="2 3">
    <name type="scientific">Morella rubra</name>
    <name type="common">Chinese bayberry</name>
    <dbReference type="NCBI Taxonomy" id="262757"/>
    <lineage>
        <taxon>Eukaryota</taxon>
        <taxon>Viridiplantae</taxon>
        <taxon>Streptophyta</taxon>
        <taxon>Embryophyta</taxon>
        <taxon>Tracheophyta</taxon>
        <taxon>Spermatophyta</taxon>
        <taxon>Magnoliopsida</taxon>
        <taxon>eudicotyledons</taxon>
        <taxon>Gunneridae</taxon>
        <taxon>Pentapetalae</taxon>
        <taxon>rosids</taxon>
        <taxon>fabids</taxon>
        <taxon>Fagales</taxon>
        <taxon>Myricaceae</taxon>
        <taxon>Morella</taxon>
    </lineage>
</organism>
<keyword evidence="3" id="KW-1185">Reference proteome</keyword>
<proteinExistence type="inferred from homology"/>
<dbReference type="InterPro" id="IPR007612">
    <property type="entry name" value="LOR"/>
</dbReference>
<protein>
    <submittedName>
        <fullName evidence="2">Protein LURP-one-related 15</fullName>
    </submittedName>
</protein>
<comment type="caution">
    <text evidence="2">The sequence shown here is derived from an EMBL/GenBank/DDBJ whole genome shotgun (WGS) entry which is preliminary data.</text>
</comment>